<dbReference type="RefSeq" id="WP_061315383.1">
    <property type="nucleotide sequence ID" value="NZ_KQ965707.1"/>
</dbReference>
<proteinExistence type="predicted"/>
<dbReference type="AlphaFoldDB" id="A0A137SS88"/>
<dbReference type="STRING" id="28125.HMPREF3202_01926"/>
<evidence type="ECO:0000313" key="2">
    <source>
        <dbReference type="Proteomes" id="UP000070093"/>
    </source>
</evidence>
<name>A0A137SS88_9BACT</name>
<accession>A0A137SS88</accession>
<dbReference type="EMBL" id="LTAG01000111">
    <property type="protein sequence ID" value="KXO15246.1"/>
    <property type="molecule type" value="Genomic_DNA"/>
</dbReference>
<dbReference type="Proteomes" id="UP000070093">
    <property type="component" value="Unassembled WGS sequence"/>
</dbReference>
<gene>
    <name evidence="1" type="ORF">HMPREF3202_01926</name>
</gene>
<dbReference type="PATRIC" id="fig|28125.4.peg.1919"/>
<sequence length="94" mass="10743">MKYSAEDINKWKATHGDLFEISVEGKSCVLHKPTRQDLSYASVIKDPIKMSEVMLKQLWVAGDEEIKTDDELFMAVVAKMDEVLKVKEAEIKKL</sequence>
<comment type="caution">
    <text evidence="1">The sequence shown here is derived from an EMBL/GenBank/DDBJ whole genome shotgun (WGS) entry which is preliminary data.</text>
</comment>
<protein>
    <submittedName>
        <fullName evidence="1">Uncharacterized protein</fullName>
    </submittedName>
</protein>
<organism evidence="1 2">
    <name type="scientific">Prevotella bivia</name>
    <dbReference type="NCBI Taxonomy" id="28125"/>
    <lineage>
        <taxon>Bacteria</taxon>
        <taxon>Pseudomonadati</taxon>
        <taxon>Bacteroidota</taxon>
        <taxon>Bacteroidia</taxon>
        <taxon>Bacteroidales</taxon>
        <taxon>Prevotellaceae</taxon>
        <taxon>Prevotella</taxon>
    </lineage>
</organism>
<evidence type="ECO:0000313" key="1">
    <source>
        <dbReference type="EMBL" id="KXO15246.1"/>
    </source>
</evidence>
<reference evidence="1 2" key="1">
    <citation type="submission" date="2016-02" db="EMBL/GenBank/DDBJ databases">
        <authorList>
            <person name="Wen L."/>
            <person name="He K."/>
            <person name="Yang H."/>
        </authorList>
    </citation>
    <scope>NUCLEOTIDE SEQUENCE [LARGE SCALE GENOMIC DNA]</scope>
    <source>
        <strain evidence="1 2">GED7880</strain>
    </source>
</reference>